<dbReference type="EMBL" id="ATDP01000082">
    <property type="protein sequence ID" value="EQB15766.1"/>
    <property type="molecule type" value="Genomic_DNA"/>
</dbReference>
<evidence type="ECO:0000313" key="2">
    <source>
        <dbReference type="Proteomes" id="UP000015531"/>
    </source>
</evidence>
<keyword evidence="2" id="KW-1185">Reference proteome</keyword>
<proteinExistence type="predicted"/>
<sequence>MIILPARPGRRLDAPRLIDFGGFLTPDSGGPMQRINRLGNRYALAITMPPVRGAAGRILVNRLIRGKMEGVRTNWPLDDFDPGTPNVANGSAIVIDGAGQGGTTLAVMNVAPRYAFREGQPISLEISGQHYFDFVSAPAKAGADGKVSLQLTLPLRKPPVTGSVLHVAKPMIEGFIVGSEIAWEQALSGYRENIQFEIQEAR</sequence>
<reference evidence="1 2" key="1">
    <citation type="journal article" date="2013" name="Genome Announc.">
        <title>Draft Genome Sequence of Sphingobium lactosutens Strain DS20T, Isolated from a Hexachlorocyclohexane Dumpsite.</title>
        <authorList>
            <person name="Kumar R."/>
            <person name="Dwivedi V."/>
            <person name="Negi V."/>
            <person name="Khurana J.P."/>
            <person name="Lal R."/>
        </authorList>
    </citation>
    <scope>NUCLEOTIDE SEQUENCE [LARGE SCALE GENOMIC DNA]</scope>
    <source>
        <strain evidence="1 2">DS20</strain>
    </source>
</reference>
<name>T0HHH5_9SPHN</name>
<dbReference type="RefSeq" id="WP_021225899.1">
    <property type="nucleotide sequence ID" value="NZ_ATDP01000082.1"/>
</dbReference>
<comment type="caution">
    <text evidence="1">The sequence shown here is derived from an EMBL/GenBank/DDBJ whole genome shotgun (WGS) entry which is preliminary data.</text>
</comment>
<gene>
    <name evidence="1" type="ORF">RLDS_10875</name>
</gene>
<dbReference type="PATRIC" id="fig|1331060.3.peg.2079"/>
<protein>
    <submittedName>
        <fullName evidence="1">Uncharacterized protein</fullName>
    </submittedName>
</protein>
<dbReference type="Proteomes" id="UP000015531">
    <property type="component" value="Unassembled WGS sequence"/>
</dbReference>
<organism evidence="1 2">
    <name type="scientific">Sphingobium lactosutens DS20</name>
    <dbReference type="NCBI Taxonomy" id="1331060"/>
    <lineage>
        <taxon>Bacteria</taxon>
        <taxon>Pseudomonadati</taxon>
        <taxon>Pseudomonadota</taxon>
        <taxon>Alphaproteobacteria</taxon>
        <taxon>Sphingomonadales</taxon>
        <taxon>Sphingomonadaceae</taxon>
        <taxon>Sphingobium</taxon>
    </lineage>
</organism>
<evidence type="ECO:0000313" key="1">
    <source>
        <dbReference type="EMBL" id="EQB15766.1"/>
    </source>
</evidence>
<dbReference type="AlphaFoldDB" id="T0HHH5"/>
<dbReference type="eggNOG" id="ENOG5031055">
    <property type="taxonomic scope" value="Bacteria"/>
</dbReference>
<accession>T0HHH5</accession>
<dbReference type="OrthoDB" id="7173828at2"/>